<keyword evidence="1 7" id="KW-0812">Transmembrane</keyword>
<feature type="transmembrane region" description="Helical" evidence="7">
    <location>
        <begin position="65"/>
        <end position="88"/>
    </location>
</feature>
<evidence type="ECO:0000256" key="5">
    <source>
        <dbReference type="ARBA" id="ARBA00023329"/>
    </source>
</evidence>
<dbReference type="OMA" id="PYFRGNE"/>
<name>A0A0L8GEB8_OCTBM</name>
<evidence type="ECO:0000256" key="2">
    <source>
        <dbReference type="ARBA" id="ARBA00022824"/>
    </source>
</evidence>
<dbReference type="PANTHER" id="PTHR31792">
    <property type="entry name" value="VACUOLAR ATPASE ASSEMBLY INTEGRAL MEMBRANE PROTEIN VMA21"/>
    <property type="match status" value="1"/>
</dbReference>
<dbReference type="GO" id="GO:0070072">
    <property type="term" value="P:vacuolar proton-transporting V-type ATPase complex assembly"/>
    <property type="evidence" value="ECO:0007669"/>
    <property type="project" value="InterPro"/>
</dbReference>
<evidence type="ECO:0000313" key="8">
    <source>
        <dbReference type="EMBL" id="KOF74895.1"/>
    </source>
</evidence>
<evidence type="ECO:0000256" key="3">
    <source>
        <dbReference type="ARBA" id="ARBA00022989"/>
    </source>
</evidence>
<evidence type="ECO:0000256" key="6">
    <source>
        <dbReference type="SAM" id="MobiDB-lite"/>
    </source>
</evidence>
<evidence type="ECO:0000256" key="4">
    <source>
        <dbReference type="ARBA" id="ARBA00023136"/>
    </source>
</evidence>
<reference evidence="8" key="1">
    <citation type="submission" date="2015-07" db="EMBL/GenBank/DDBJ databases">
        <title>MeaNS - Measles Nucleotide Surveillance Program.</title>
        <authorList>
            <person name="Tran T."/>
            <person name="Druce J."/>
        </authorList>
    </citation>
    <scope>NUCLEOTIDE SEQUENCE</scope>
    <source>
        <strain evidence="8">UCB-OBI-ISO-001</strain>
        <tissue evidence="8">Gonad</tissue>
    </source>
</reference>
<dbReference type="Pfam" id="PF09446">
    <property type="entry name" value="VMA21"/>
    <property type="match status" value="1"/>
</dbReference>
<dbReference type="GO" id="GO:0031410">
    <property type="term" value="C:cytoplasmic vesicle"/>
    <property type="evidence" value="ECO:0007669"/>
    <property type="project" value="UniProtKB-KW"/>
</dbReference>
<accession>A0A0L8GEB8</accession>
<keyword evidence="2" id="KW-0256">Endoplasmic reticulum</keyword>
<evidence type="ECO:0000256" key="7">
    <source>
        <dbReference type="SAM" id="Phobius"/>
    </source>
</evidence>
<proteinExistence type="predicted"/>
<keyword evidence="5" id="KW-0968">Cytoplasmic vesicle</keyword>
<dbReference type="STRING" id="37653.A0A0L8GEB8"/>
<gene>
    <name evidence="8" type="ORF">OCBIM_22035515mg</name>
</gene>
<organism evidence="8">
    <name type="scientific">Octopus bimaculoides</name>
    <name type="common">California two-spotted octopus</name>
    <dbReference type="NCBI Taxonomy" id="37653"/>
    <lineage>
        <taxon>Eukaryota</taxon>
        <taxon>Metazoa</taxon>
        <taxon>Spiralia</taxon>
        <taxon>Lophotrochozoa</taxon>
        <taxon>Mollusca</taxon>
        <taxon>Cephalopoda</taxon>
        <taxon>Coleoidea</taxon>
        <taxon>Octopodiformes</taxon>
        <taxon>Octopoda</taxon>
        <taxon>Incirrata</taxon>
        <taxon>Octopodidae</taxon>
        <taxon>Octopus</taxon>
    </lineage>
</organism>
<keyword evidence="4 7" id="KW-0472">Membrane</keyword>
<evidence type="ECO:0008006" key="9">
    <source>
        <dbReference type="Google" id="ProtNLM"/>
    </source>
</evidence>
<protein>
    <recommendedName>
        <fullName evidence="9">Vacuolar ATPase assembly integral membrane protein VMA21 homolog</fullName>
    </recommendedName>
</protein>
<dbReference type="KEGG" id="obi:106877630"/>
<sequence>MANTFPPDSGLQGIREDDDSSDSGTVVKTMMFFSTAMLTLPILSYFLSKWLIFENIFKMSNSDSYFYAAIGSIFTVHIILALFVYSAWKEGAKTVYTFKRD</sequence>
<dbReference type="EMBL" id="KQ422416">
    <property type="protein sequence ID" value="KOF74895.1"/>
    <property type="molecule type" value="Genomic_DNA"/>
</dbReference>
<dbReference type="InterPro" id="IPR019013">
    <property type="entry name" value="Vma21"/>
</dbReference>
<feature type="region of interest" description="Disordered" evidence="6">
    <location>
        <begin position="1"/>
        <end position="22"/>
    </location>
</feature>
<feature type="transmembrane region" description="Helical" evidence="7">
    <location>
        <begin position="30"/>
        <end position="53"/>
    </location>
</feature>
<dbReference type="OrthoDB" id="160405at2759"/>
<evidence type="ECO:0000256" key="1">
    <source>
        <dbReference type="ARBA" id="ARBA00022692"/>
    </source>
</evidence>
<dbReference type="AlphaFoldDB" id="A0A0L8GEB8"/>
<keyword evidence="3 7" id="KW-1133">Transmembrane helix</keyword>
<dbReference type="PANTHER" id="PTHR31792:SF3">
    <property type="entry name" value="VACUOLAR ATPASE ASSEMBLY INTEGRAL MEMBRANE PROTEIN VMA21"/>
    <property type="match status" value="1"/>
</dbReference>
<dbReference type="GO" id="GO:0005789">
    <property type="term" value="C:endoplasmic reticulum membrane"/>
    <property type="evidence" value="ECO:0007669"/>
    <property type="project" value="TreeGrafter"/>
</dbReference>